<dbReference type="RefSeq" id="WP_115578922.1">
    <property type="nucleotide sequence ID" value="NZ_NXLX01000007.1"/>
</dbReference>
<dbReference type="AlphaFoldDB" id="A0A3D8J8X0"/>
<keyword evidence="1" id="KW-0472">Membrane</keyword>
<evidence type="ECO:0000256" key="1">
    <source>
        <dbReference type="SAM" id="Phobius"/>
    </source>
</evidence>
<dbReference type="EMBL" id="NXLX01000007">
    <property type="protein sequence ID" value="RDU73957.1"/>
    <property type="molecule type" value="Genomic_DNA"/>
</dbReference>
<dbReference type="OrthoDB" id="5328458at2"/>
<name>A0A3D8J8X0_9HELI</name>
<evidence type="ECO:0000313" key="3">
    <source>
        <dbReference type="Proteomes" id="UP000256695"/>
    </source>
</evidence>
<evidence type="ECO:0008006" key="4">
    <source>
        <dbReference type="Google" id="ProtNLM"/>
    </source>
</evidence>
<keyword evidence="3" id="KW-1185">Reference proteome</keyword>
<organism evidence="2 3">
    <name type="scientific">Helicobacter anseris</name>
    <dbReference type="NCBI Taxonomy" id="375926"/>
    <lineage>
        <taxon>Bacteria</taxon>
        <taxon>Pseudomonadati</taxon>
        <taxon>Campylobacterota</taxon>
        <taxon>Epsilonproteobacteria</taxon>
        <taxon>Campylobacterales</taxon>
        <taxon>Helicobacteraceae</taxon>
        <taxon>Helicobacter</taxon>
    </lineage>
</organism>
<reference evidence="2 3" key="1">
    <citation type="submission" date="2018-04" db="EMBL/GenBank/DDBJ databases">
        <title>Novel Campyloabacter and Helicobacter Species and Strains.</title>
        <authorList>
            <person name="Mannion A.J."/>
            <person name="Shen Z."/>
            <person name="Fox J.G."/>
        </authorList>
    </citation>
    <scope>NUCLEOTIDE SEQUENCE [LARGE SCALE GENOMIC DNA]</scope>
    <source>
        <strain evidence="2 3">MIT 04-9362</strain>
    </source>
</reference>
<comment type="caution">
    <text evidence="2">The sequence shown here is derived from an EMBL/GenBank/DDBJ whole genome shotgun (WGS) entry which is preliminary data.</text>
</comment>
<dbReference type="Proteomes" id="UP000256695">
    <property type="component" value="Unassembled WGS sequence"/>
</dbReference>
<keyword evidence="1" id="KW-0812">Transmembrane</keyword>
<accession>A0A3D8J8X0</accession>
<protein>
    <recommendedName>
        <fullName evidence="4">Motility integral membrane protein</fullName>
    </recommendedName>
</protein>
<keyword evidence="1" id="KW-1133">Transmembrane helix</keyword>
<evidence type="ECO:0000313" key="2">
    <source>
        <dbReference type="EMBL" id="RDU73957.1"/>
    </source>
</evidence>
<feature type="transmembrane region" description="Helical" evidence="1">
    <location>
        <begin position="6"/>
        <end position="24"/>
    </location>
</feature>
<proteinExistence type="predicted"/>
<feature type="transmembrane region" description="Helical" evidence="1">
    <location>
        <begin position="31"/>
        <end position="56"/>
    </location>
</feature>
<sequence>MKPTNYLNLSVSFGFFLGLALAVAKFNEPEIMLFWTVVSTLGFYLITMLIVAFYTWSLDFSFSIFDKKSLEKRLENFDKEFDLQEKEVQNIRLYLKSLDYNGKAR</sequence>
<gene>
    <name evidence="2" type="ORF">CQA57_03870</name>
</gene>